<keyword evidence="2" id="KW-1185">Reference proteome</keyword>
<dbReference type="InterPro" id="IPR021829">
    <property type="entry name" value="DUF3419"/>
</dbReference>
<name>A0AAP3XRQ2_9PROT</name>
<gene>
    <name evidence="1" type="ORF">PZ740_09985</name>
</gene>
<dbReference type="RefSeq" id="WP_327789128.1">
    <property type="nucleotide sequence ID" value="NZ_JARGEQ010000092.1"/>
</dbReference>
<protein>
    <submittedName>
        <fullName evidence="1">DUF3419 family protein</fullName>
    </submittedName>
</protein>
<dbReference type="EMBL" id="JARGEQ010000092">
    <property type="protein sequence ID" value="MDF1586710.1"/>
    <property type="molecule type" value="Genomic_DNA"/>
</dbReference>
<evidence type="ECO:0000313" key="2">
    <source>
        <dbReference type="Proteomes" id="UP001301140"/>
    </source>
</evidence>
<dbReference type="Gene3D" id="3.40.50.150">
    <property type="entry name" value="Vaccinia Virus protein VP39"/>
    <property type="match status" value="1"/>
</dbReference>
<reference evidence="1 2" key="1">
    <citation type="submission" date="2023-03" db="EMBL/GenBank/DDBJ databases">
        <title>YIM 152171 draft genome.</title>
        <authorList>
            <person name="Yang Z."/>
        </authorList>
    </citation>
    <scope>NUCLEOTIDE SEQUENCE [LARGE SCALE GENOMIC DNA]</scope>
    <source>
        <strain evidence="1 2">YIM 152171</strain>
    </source>
</reference>
<dbReference type="Proteomes" id="UP001301140">
    <property type="component" value="Unassembled WGS sequence"/>
</dbReference>
<proteinExistence type="predicted"/>
<organism evidence="1 2">
    <name type="scientific">Marinimicrococcus flavescens</name>
    <dbReference type="NCBI Taxonomy" id="3031815"/>
    <lineage>
        <taxon>Bacteria</taxon>
        <taxon>Pseudomonadati</taxon>
        <taxon>Pseudomonadota</taxon>
        <taxon>Alphaproteobacteria</taxon>
        <taxon>Geminicoccales</taxon>
        <taxon>Geminicoccaceae</taxon>
        <taxon>Marinimicrococcus</taxon>
    </lineage>
</organism>
<evidence type="ECO:0000313" key="1">
    <source>
        <dbReference type="EMBL" id="MDF1586710.1"/>
    </source>
</evidence>
<accession>A0AAP3XRQ2</accession>
<dbReference type="SUPFAM" id="SSF53335">
    <property type="entry name" value="S-adenosyl-L-methionine-dependent methyltransferases"/>
    <property type="match status" value="1"/>
</dbReference>
<dbReference type="PANTHER" id="PTHR47473:SF1">
    <property type="entry name" value="METHYLTRANSFERASE DOMAIN-CONTAINING PROTEIN"/>
    <property type="match status" value="1"/>
</dbReference>
<dbReference type="PANTHER" id="PTHR47473">
    <property type="entry name" value="BTA1P"/>
    <property type="match status" value="1"/>
</dbReference>
<dbReference type="InterPro" id="IPR029063">
    <property type="entry name" value="SAM-dependent_MTases_sf"/>
</dbReference>
<comment type="caution">
    <text evidence="1">The sequence shown here is derived from an EMBL/GenBank/DDBJ whole genome shotgun (WGS) entry which is preliminary data.</text>
</comment>
<dbReference type="AlphaFoldDB" id="A0AAP3XRQ2"/>
<dbReference type="Pfam" id="PF11899">
    <property type="entry name" value="DUF3419"/>
    <property type="match status" value="1"/>
</dbReference>
<sequence length="401" mass="44390">MANALVREAAQSHATASRRGLLERLFALAFEGLVYPQIWEDPAVDLEALELAPGSRMIAIASGGCNVLSYLAASPARVIAVDLNPAHLALLRLKLAALRTLEAGEFRQLFADAANAANVALYDGRLAPVLDPATRRYWEGRTLSGRRRISWFARGFYRRGLLGRFIAAGHLAARLHGVDCREILDARDLAEQRRWFDSRLAPLFDKPWLRAALRMPIAYFGLGIPPAQCETMLAEGGREPAHLVRARLERLACGFPLAENYFARQAFGRAYGPGALPPYLEPGLFSTLSARAGRIESCHENMTARLAREPAASLDAYVLLDAQDWMNERQLTALWAQIDRTATRGARVIFRTAGEASPLPARLPPGLLVSWTRDADRSGILHERDRSAIYGGFHLYRRSAR</sequence>